<protein>
    <recommendedName>
        <fullName evidence="7">Phosphate transporter</fullName>
    </recommendedName>
</protein>
<dbReference type="PANTHER" id="PTHR11101:SF80">
    <property type="entry name" value="PHOSPHATE TRANSPORTER"/>
    <property type="match status" value="1"/>
</dbReference>
<feature type="non-terminal residue" evidence="9">
    <location>
        <position position="1"/>
    </location>
</feature>
<evidence type="ECO:0000313" key="10">
    <source>
        <dbReference type="Proteomes" id="UP000777482"/>
    </source>
</evidence>
<evidence type="ECO:0000256" key="7">
    <source>
        <dbReference type="RuleBase" id="RU363058"/>
    </source>
</evidence>
<dbReference type="InterPro" id="IPR001204">
    <property type="entry name" value="Phos_transporter"/>
</dbReference>
<dbReference type="AlphaFoldDB" id="A0A9P6VUX2"/>
<evidence type="ECO:0000256" key="2">
    <source>
        <dbReference type="ARBA" id="ARBA00022448"/>
    </source>
</evidence>
<dbReference type="PANTHER" id="PTHR11101">
    <property type="entry name" value="PHOSPHATE TRANSPORTER"/>
    <property type="match status" value="1"/>
</dbReference>
<keyword evidence="5 7" id="KW-1133">Transmembrane helix</keyword>
<evidence type="ECO:0000256" key="4">
    <source>
        <dbReference type="ARBA" id="ARBA00022692"/>
    </source>
</evidence>
<comment type="caution">
    <text evidence="9">The sequence shown here is derived from an EMBL/GenBank/DDBJ whole genome shotgun (WGS) entry which is preliminary data.</text>
</comment>
<reference evidence="9 10" key="1">
    <citation type="submission" date="2020-11" db="EMBL/GenBank/DDBJ databases">
        <title>Kefir isolates.</title>
        <authorList>
            <person name="Marcisauskas S."/>
            <person name="Kim Y."/>
            <person name="Blasche S."/>
        </authorList>
    </citation>
    <scope>NUCLEOTIDE SEQUENCE [LARGE SCALE GENOMIC DNA]</scope>
    <source>
        <strain evidence="9 10">KR</strain>
    </source>
</reference>
<sequence length="593" mass="63909">MPFHQWDYLMAIGTMFALLDAYNIGANDVANSFATSVASKSLTMKQAALAASVMEFAGAVAVGARTADTIKSGIISASAFQGNAGVQLLAFTCVIVVSGTWLMICTRLSWPVSTTYSIVSAVAGVGVALGGADAVQWGWNGGKGLATIFAGFGIAPAMAGGFGAVVYLLVKFLVLARRNPFPYALASGPLVFFTAAAVMTLAIVYKGAPSLGLKNLGPAGTAAAVVGSAAVVALLSILFWVPFVYCKVARKDYTLRFYHFFLGPALWWRKAPADAADRAANVIDYRIRADRPEEVRPSANVATDVESSQRSSHDHEEKIYEEPGSETTPNQKSLLAEEVEKDEHPIEGAWIEPKNLYIIMRYKAVPWIKKVTTHGMNMDIHKEQAGAAGTAEHRRMMAVYERAKQYPNETEACYSFVQVLTACVNSFAHGANDLSNAIGPWAVIYHTWKFQTVAGKKTDVPIWMLVVGASMLVIGLVTYGYNIMKVLGNKITLHSPSRGFSMELGSAITVVLASQYGIPVSTTMCITGATVGVALCNGDLRSVNWRAIAWIFSGWVITVPVVGTLSGFGHYKHVSMHCRPSLERRRPNLDRAK</sequence>
<keyword evidence="10" id="KW-1185">Reference proteome</keyword>
<evidence type="ECO:0000256" key="5">
    <source>
        <dbReference type="ARBA" id="ARBA00022989"/>
    </source>
</evidence>
<dbReference type="OrthoDB" id="2523676at2759"/>
<comment type="subcellular location">
    <subcellularLocation>
        <location evidence="1 7">Membrane</location>
        <topology evidence="1 7">Multi-pass membrane protein</topology>
    </subcellularLocation>
</comment>
<proteinExistence type="inferred from homology"/>
<feature type="transmembrane region" description="Helical" evidence="7">
    <location>
        <begin position="116"/>
        <end position="139"/>
    </location>
</feature>
<comment type="function">
    <text evidence="7">Sodium-phosphate symporter.</text>
</comment>
<feature type="transmembrane region" description="Helical" evidence="7">
    <location>
        <begin position="547"/>
        <end position="571"/>
    </location>
</feature>
<accession>A0A9P6VUX2</accession>
<feature type="transmembrane region" description="Helical" evidence="7">
    <location>
        <begin position="182"/>
        <end position="205"/>
    </location>
</feature>
<dbReference type="Proteomes" id="UP000777482">
    <property type="component" value="Unassembled WGS sequence"/>
</dbReference>
<evidence type="ECO:0000256" key="6">
    <source>
        <dbReference type="ARBA" id="ARBA00023136"/>
    </source>
</evidence>
<feature type="transmembrane region" description="Helical" evidence="7">
    <location>
        <begin position="47"/>
        <end position="64"/>
    </location>
</feature>
<feature type="transmembrane region" description="Helical" evidence="7">
    <location>
        <begin position="225"/>
        <end position="246"/>
    </location>
</feature>
<evidence type="ECO:0000256" key="8">
    <source>
        <dbReference type="SAM" id="MobiDB-lite"/>
    </source>
</evidence>
<evidence type="ECO:0000256" key="1">
    <source>
        <dbReference type="ARBA" id="ARBA00004141"/>
    </source>
</evidence>
<feature type="transmembrane region" description="Helical" evidence="7">
    <location>
        <begin position="84"/>
        <end position="104"/>
    </location>
</feature>
<keyword evidence="6 7" id="KW-0472">Membrane</keyword>
<keyword evidence="2 7" id="KW-0813">Transport</keyword>
<dbReference type="Pfam" id="PF01384">
    <property type="entry name" value="PHO4"/>
    <property type="match status" value="1"/>
</dbReference>
<evidence type="ECO:0000256" key="3">
    <source>
        <dbReference type="ARBA" id="ARBA00022592"/>
    </source>
</evidence>
<comment type="similarity">
    <text evidence="7">Belongs to the inorganic phosphate transporter (PiT) (TC 2.A.20) family.</text>
</comment>
<feature type="transmembrane region" description="Helical" evidence="7">
    <location>
        <begin position="145"/>
        <end position="170"/>
    </location>
</feature>
<feature type="region of interest" description="Disordered" evidence="8">
    <location>
        <begin position="295"/>
        <end position="331"/>
    </location>
</feature>
<keyword evidence="3 7" id="KW-0592">Phosphate transport</keyword>
<keyword evidence="4 7" id="KW-0812">Transmembrane</keyword>
<dbReference type="GO" id="GO:0016020">
    <property type="term" value="C:membrane"/>
    <property type="evidence" value="ECO:0007669"/>
    <property type="project" value="UniProtKB-SubCell"/>
</dbReference>
<dbReference type="GO" id="GO:0035435">
    <property type="term" value="P:phosphate ion transmembrane transport"/>
    <property type="evidence" value="ECO:0007669"/>
    <property type="project" value="TreeGrafter"/>
</dbReference>
<gene>
    <name evidence="9" type="ORF">C6P46_001604</name>
</gene>
<name>A0A9P6VUX2_RHOMI</name>
<dbReference type="GO" id="GO:0005315">
    <property type="term" value="F:phosphate transmembrane transporter activity"/>
    <property type="evidence" value="ECO:0007669"/>
    <property type="project" value="InterPro"/>
</dbReference>
<feature type="transmembrane region" description="Helical" evidence="7">
    <location>
        <begin position="6"/>
        <end position="26"/>
    </location>
</feature>
<dbReference type="EMBL" id="PUHQ01000146">
    <property type="protein sequence ID" value="KAG0654524.1"/>
    <property type="molecule type" value="Genomic_DNA"/>
</dbReference>
<feature type="transmembrane region" description="Helical" evidence="7">
    <location>
        <begin position="462"/>
        <end position="484"/>
    </location>
</feature>
<feature type="compositionally biased region" description="Basic and acidic residues" evidence="8">
    <location>
        <begin position="311"/>
        <end position="321"/>
    </location>
</feature>
<evidence type="ECO:0000313" key="9">
    <source>
        <dbReference type="EMBL" id="KAG0654524.1"/>
    </source>
</evidence>
<organism evidence="9 10">
    <name type="scientific">Rhodotorula mucilaginosa</name>
    <name type="common">Yeast</name>
    <name type="synonym">Rhodotorula rubra</name>
    <dbReference type="NCBI Taxonomy" id="5537"/>
    <lineage>
        <taxon>Eukaryota</taxon>
        <taxon>Fungi</taxon>
        <taxon>Dikarya</taxon>
        <taxon>Basidiomycota</taxon>
        <taxon>Pucciniomycotina</taxon>
        <taxon>Microbotryomycetes</taxon>
        <taxon>Sporidiobolales</taxon>
        <taxon>Sporidiobolaceae</taxon>
        <taxon>Rhodotorula</taxon>
    </lineage>
</organism>